<proteinExistence type="predicted"/>
<dbReference type="RefSeq" id="WP_116441814.1">
    <property type="nucleotide sequence ID" value="NZ_BHEO01000008.1"/>
</dbReference>
<accession>A0A4R3JII2</accession>
<keyword evidence="5" id="KW-1185">Reference proteome</keyword>
<dbReference type="Proteomes" id="UP000294613">
    <property type="component" value="Unassembled WGS sequence"/>
</dbReference>
<sequence length="138" mass="16295">MKKRTKAVLTIFFLSLLFFVEINVEARSVRNMSAYPAKHGQSFVQSVWMEQKEVFDVSLYRAVLRTKDMKQKKSNEGSFLQQYIPLQQWLTGVLLWSMCSVWVIPDIIGVQKRKVWYHQTRMEIIHLGDGKSRIPMNR</sequence>
<keyword evidence="1" id="KW-1133">Transmembrane helix</keyword>
<evidence type="ECO:0000313" key="5">
    <source>
        <dbReference type="Proteomes" id="UP000702954"/>
    </source>
</evidence>
<evidence type="ECO:0000313" key="3">
    <source>
        <dbReference type="EMBL" id="TCS66019.1"/>
    </source>
</evidence>
<dbReference type="EMBL" id="BHEO01000008">
    <property type="protein sequence ID" value="GBU05398.1"/>
    <property type="molecule type" value="Genomic_DNA"/>
</dbReference>
<keyword evidence="1" id="KW-0472">Membrane</keyword>
<dbReference type="AlphaFoldDB" id="A0A4R3JII2"/>
<name>A0A4R3JII2_9FIRM</name>
<protein>
    <submittedName>
        <fullName evidence="3">Uncharacterized protein</fullName>
    </submittedName>
</protein>
<gene>
    <name evidence="3" type="ORF">EDD74_12148</name>
    <name evidence="2" type="ORF">FAEUMB_19390</name>
</gene>
<reference evidence="2 5" key="1">
    <citation type="journal article" date="2018" name="Int. J. Syst. Evol. Microbiol.">
        <title>Draft Genome Sequence of Faecalimonas umbilicata JCM 30896T, an Acetate-Producing Bacterium Isolated from Human Feces.</title>
        <authorList>
            <person name="Sakamoto M."/>
            <person name="Ikeyama N."/>
            <person name="Yuki M."/>
            <person name="Ohkuma M."/>
        </authorList>
    </citation>
    <scope>NUCLEOTIDE SEQUENCE [LARGE SCALE GENOMIC DNA]</scope>
    <source>
        <strain evidence="2 5">EGH7</strain>
    </source>
</reference>
<reference evidence="3 4" key="2">
    <citation type="submission" date="2019-03" db="EMBL/GenBank/DDBJ databases">
        <title>Genomic Encyclopedia of Type Strains, Phase IV (KMG-IV): sequencing the most valuable type-strain genomes for metagenomic binning, comparative biology and taxonomic classification.</title>
        <authorList>
            <person name="Goeker M."/>
        </authorList>
    </citation>
    <scope>NUCLEOTIDE SEQUENCE [LARGE SCALE GENOMIC DNA]</scope>
    <source>
        <strain evidence="3 4">DSM 103426</strain>
    </source>
</reference>
<feature type="transmembrane region" description="Helical" evidence="1">
    <location>
        <begin position="86"/>
        <end position="104"/>
    </location>
</feature>
<organism evidence="3 4">
    <name type="scientific">Faecalimonas umbilicata</name>
    <dbReference type="NCBI Taxonomy" id="1912855"/>
    <lineage>
        <taxon>Bacteria</taxon>
        <taxon>Bacillati</taxon>
        <taxon>Bacillota</taxon>
        <taxon>Clostridia</taxon>
        <taxon>Lachnospirales</taxon>
        <taxon>Lachnospiraceae</taxon>
        <taxon>Faecalimonas</taxon>
    </lineage>
</organism>
<comment type="caution">
    <text evidence="3">The sequence shown here is derived from an EMBL/GenBank/DDBJ whole genome shotgun (WGS) entry which is preliminary data.</text>
</comment>
<evidence type="ECO:0000256" key="1">
    <source>
        <dbReference type="SAM" id="Phobius"/>
    </source>
</evidence>
<evidence type="ECO:0000313" key="2">
    <source>
        <dbReference type="EMBL" id="GBU05398.1"/>
    </source>
</evidence>
<dbReference type="Proteomes" id="UP000702954">
    <property type="component" value="Unassembled WGS sequence"/>
</dbReference>
<keyword evidence="1" id="KW-0812">Transmembrane</keyword>
<evidence type="ECO:0000313" key="4">
    <source>
        <dbReference type="Proteomes" id="UP000294613"/>
    </source>
</evidence>
<dbReference type="EMBL" id="SLZV01000021">
    <property type="protein sequence ID" value="TCS66019.1"/>
    <property type="molecule type" value="Genomic_DNA"/>
</dbReference>